<gene>
    <name evidence="1" type="ORF">SAMN05428971_0041</name>
</gene>
<evidence type="ECO:0000313" key="1">
    <source>
        <dbReference type="EMBL" id="SFN09506.1"/>
    </source>
</evidence>
<proteinExistence type="predicted"/>
<dbReference type="RefSeq" id="WP_090958504.1">
    <property type="nucleotide sequence ID" value="NZ_FOVG01000001.1"/>
</dbReference>
<reference evidence="2" key="1">
    <citation type="submission" date="2016-10" db="EMBL/GenBank/DDBJ databases">
        <authorList>
            <person name="Varghese N."/>
            <person name="Submissions S."/>
        </authorList>
    </citation>
    <scope>NUCLEOTIDE SEQUENCE [LARGE SCALE GENOMIC DNA]</scope>
    <source>
        <strain evidence="2">OV426</strain>
    </source>
</reference>
<dbReference type="OrthoDB" id="7065204at2"/>
<keyword evidence="2" id="KW-1185">Reference proteome</keyword>
<dbReference type="AlphaFoldDB" id="A0A1I4W8I3"/>
<evidence type="ECO:0000313" key="2">
    <source>
        <dbReference type="Proteomes" id="UP000198968"/>
    </source>
</evidence>
<organism evidence="1 2">
    <name type="scientific">Candidatus Pantoea varia</name>
    <dbReference type="NCBI Taxonomy" id="1881036"/>
    <lineage>
        <taxon>Bacteria</taxon>
        <taxon>Pseudomonadati</taxon>
        <taxon>Pseudomonadota</taxon>
        <taxon>Gammaproteobacteria</taxon>
        <taxon>Enterobacterales</taxon>
        <taxon>Erwiniaceae</taxon>
        <taxon>Pantoea</taxon>
    </lineage>
</organism>
<sequence>MEEVTTLLLSEVSEATETTQARSEVLIGGNATGIIIPGKVLEAAIKVDARRYLLFVTDDVIFEEMLTILLLELSQGIVEELTIGGAYTSGHFKDLEVSPRSASFSFVGDTTWTVKVSESPTLKLPFSDPRGVSRRAGLRKYIDISANPAPARADGSR</sequence>
<name>A0A1I4W8I3_9GAMM</name>
<dbReference type="EMBL" id="FOVG01000001">
    <property type="protein sequence ID" value="SFN09506.1"/>
    <property type="molecule type" value="Genomic_DNA"/>
</dbReference>
<accession>A0A1I4W8I3</accession>
<protein>
    <submittedName>
        <fullName evidence="1">Uncharacterized protein</fullName>
    </submittedName>
</protein>
<dbReference type="Proteomes" id="UP000198968">
    <property type="component" value="Unassembled WGS sequence"/>
</dbReference>